<dbReference type="InterPro" id="IPR012349">
    <property type="entry name" value="Split_barrel_FMN-bd"/>
</dbReference>
<dbReference type="InterPro" id="IPR004378">
    <property type="entry name" value="F420H2_quin_Rdtase"/>
</dbReference>
<proteinExistence type="inferred from homology"/>
<evidence type="ECO:0000313" key="4">
    <source>
        <dbReference type="Proteomes" id="UP000292003"/>
    </source>
</evidence>
<comment type="similarity">
    <text evidence="1">Belongs to the F420H(2)-dependent quinone reductase family.</text>
</comment>
<dbReference type="PANTHER" id="PTHR39428:SF1">
    <property type="entry name" value="F420H(2)-DEPENDENT QUINONE REDUCTASE RV1261C"/>
    <property type="match status" value="1"/>
</dbReference>
<dbReference type="Pfam" id="PF04075">
    <property type="entry name" value="F420H2_quin_red"/>
    <property type="match status" value="1"/>
</dbReference>
<gene>
    <name evidence="3" type="ORF">EWH70_06695</name>
</gene>
<dbReference type="Gene3D" id="2.30.110.10">
    <property type="entry name" value="Electron Transport, Fmn-binding Protein, Chain A"/>
    <property type="match status" value="1"/>
</dbReference>
<evidence type="ECO:0000313" key="3">
    <source>
        <dbReference type="EMBL" id="RZQ64589.1"/>
    </source>
</evidence>
<dbReference type="AlphaFoldDB" id="A0A4Q7JBC7"/>
<dbReference type="GO" id="GO:0016491">
    <property type="term" value="F:oxidoreductase activity"/>
    <property type="evidence" value="ECO:0007669"/>
    <property type="project" value="InterPro"/>
</dbReference>
<dbReference type="GO" id="GO:0005886">
    <property type="term" value="C:plasma membrane"/>
    <property type="evidence" value="ECO:0007669"/>
    <property type="project" value="TreeGrafter"/>
</dbReference>
<dbReference type="PANTHER" id="PTHR39428">
    <property type="entry name" value="F420H(2)-DEPENDENT QUINONE REDUCTASE RV1261C"/>
    <property type="match status" value="1"/>
</dbReference>
<evidence type="ECO:0000256" key="2">
    <source>
        <dbReference type="ARBA" id="ARBA00049106"/>
    </source>
</evidence>
<comment type="caution">
    <text evidence="3">The sequence shown here is derived from an EMBL/GenBank/DDBJ whole genome shotgun (WGS) entry which is preliminary data.</text>
</comment>
<dbReference type="SUPFAM" id="SSF50475">
    <property type="entry name" value="FMN-binding split barrel"/>
    <property type="match status" value="1"/>
</dbReference>
<dbReference type="GO" id="GO:0070967">
    <property type="term" value="F:coenzyme F420 binding"/>
    <property type="evidence" value="ECO:0007669"/>
    <property type="project" value="TreeGrafter"/>
</dbReference>
<dbReference type="NCBIfam" id="TIGR00026">
    <property type="entry name" value="hi_GC_TIGR00026"/>
    <property type="match status" value="1"/>
</dbReference>
<dbReference type="RefSeq" id="WP_130474387.1">
    <property type="nucleotide sequence ID" value="NZ_SFCC01000003.1"/>
</dbReference>
<keyword evidence="4" id="KW-1185">Reference proteome</keyword>
<accession>A0A4Q7JBC7</accession>
<dbReference type="Proteomes" id="UP000292003">
    <property type="component" value="Unassembled WGS sequence"/>
</dbReference>
<protein>
    <submittedName>
        <fullName evidence="3">Nitroreductase family deazaflavin-dependent oxidoreductase</fullName>
    </submittedName>
</protein>
<reference evidence="3 4" key="1">
    <citation type="submission" date="2019-02" db="EMBL/GenBank/DDBJ databases">
        <title>Draft genome sequence of Amycolatopsis sp. 8-3EHSu isolated from roots of Suaeda maritima.</title>
        <authorList>
            <person name="Duangmal K."/>
            <person name="Chantavorakit T."/>
        </authorList>
    </citation>
    <scope>NUCLEOTIDE SEQUENCE [LARGE SCALE GENOMIC DNA]</scope>
    <source>
        <strain evidence="3 4">8-3EHSu</strain>
    </source>
</reference>
<dbReference type="OrthoDB" id="8225825at2"/>
<sequence length="157" mass="16668">MTKDIDFATFQRQVIEEFRANHGRVGGILDGATLVLLTTTGARTGLPRTSPLACLDIDGRRVVVASAGGGPANPAWYHNIRKNPVVTVETGTDTYPAIATVTTGAERDDLFEKVCAQEPGFAEYQSSTSRVIPVVVLRPTGAVFGPEPATTELVIGQ</sequence>
<organism evidence="3 4">
    <name type="scientific">Amycolatopsis suaedae</name>
    <dbReference type="NCBI Taxonomy" id="2510978"/>
    <lineage>
        <taxon>Bacteria</taxon>
        <taxon>Bacillati</taxon>
        <taxon>Actinomycetota</taxon>
        <taxon>Actinomycetes</taxon>
        <taxon>Pseudonocardiales</taxon>
        <taxon>Pseudonocardiaceae</taxon>
        <taxon>Amycolatopsis</taxon>
    </lineage>
</organism>
<evidence type="ECO:0000256" key="1">
    <source>
        <dbReference type="ARBA" id="ARBA00008710"/>
    </source>
</evidence>
<name>A0A4Q7JBC7_9PSEU</name>
<comment type="catalytic activity">
    <reaction evidence="2">
        <text>oxidized coenzyme F420-(gamma-L-Glu)(n) + a quinol + H(+) = reduced coenzyme F420-(gamma-L-Glu)(n) + a quinone</text>
        <dbReference type="Rhea" id="RHEA:39663"/>
        <dbReference type="Rhea" id="RHEA-COMP:12939"/>
        <dbReference type="Rhea" id="RHEA-COMP:14378"/>
        <dbReference type="ChEBI" id="CHEBI:15378"/>
        <dbReference type="ChEBI" id="CHEBI:24646"/>
        <dbReference type="ChEBI" id="CHEBI:132124"/>
        <dbReference type="ChEBI" id="CHEBI:133980"/>
        <dbReference type="ChEBI" id="CHEBI:139511"/>
    </reaction>
</comment>
<dbReference type="EMBL" id="SFCC01000003">
    <property type="protein sequence ID" value="RZQ64589.1"/>
    <property type="molecule type" value="Genomic_DNA"/>
</dbReference>